<dbReference type="AlphaFoldDB" id="A0AAW6T2Q0"/>
<dbReference type="InterPro" id="IPR029044">
    <property type="entry name" value="Nucleotide-diphossugar_trans"/>
</dbReference>
<dbReference type="Proteomes" id="UP001321506">
    <property type="component" value="Unassembled WGS sequence"/>
</dbReference>
<comment type="caution">
    <text evidence="2">The sequence shown here is derived from an EMBL/GenBank/DDBJ whole genome shotgun (WGS) entry which is preliminary data.</text>
</comment>
<keyword evidence="2" id="KW-0808">Transferase</keyword>
<dbReference type="PANTHER" id="PTHR43685">
    <property type="entry name" value="GLYCOSYLTRANSFERASE"/>
    <property type="match status" value="1"/>
</dbReference>
<dbReference type="EMBL" id="JASATX010000001">
    <property type="protein sequence ID" value="MDI2097599.1"/>
    <property type="molecule type" value="Genomic_DNA"/>
</dbReference>
<dbReference type="PANTHER" id="PTHR43685:SF2">
    <property type="entry name" value="GLYCOSYLTRANSFERASE 2-LIKE DOMAIN-CONTAINING PROTEIN"/>
    <property type="match status" value="1"/>
</dbReference>
<dbReference type="Gene3D" id="3.90.550.10">
    <property type="entry name" value="Spore Coat Polysaccharide Biosynthesis Protein SpsA, Chain A"/>
    <property type="match status" value="1"/>
</dbReference>
<evidence type="ECO:0000313" key="3">
    <source>
        <dbReference type="Proteomes" id="UP001321506"/>
    </source>
</evidence>
<dbReference type="InterPro" id="IPR001173">
    <property type="entry name" value="Glyco_trans_2-like"/>
</dbReference>
<dbReference type="InterPro" id="IPR050834">
    <property type="entry name" value="Glycosyltransf_2"/>
</dbReference>
<name>A0AAW6T2Q0_9MICO</name>
<gene>
    <name evidence="2" type="ORF">QF206_01275</name>
</gene>
<organism evidence="2 3">
    <name type="scientific">Ruicaihuangia caeni</name>
    <dbReference type="NCBI Taxonomy" id="3042517"/>
    <lineage>
        <taxon>Bacteria</taxon>
        <taxon>Bacillati</taxon>
        <taxon>Actinomycetota</taxon>
        <taxon>Actinomycetes</taxon>
        <taxon>Micrococcales</taxon>
        <taxon>Microbacteriaceae</taxon>
        <taxon>Ruicaihuangia</taxon>
    </lineage>
</organism>
<dbReference type="Pfam" id="PF00535">
    <property type="entry name" value="Glycos_transf_2"/>
    <property type="match status" value="1"/>
</dbReference>
<dbReference type="CDD" id="cd00761">
    <property type="entry name" value="Glyco_tranf_GTA_type"/>
    <property type="match status" value="1"/>
</dbReference>
<accession>A0AAW6T2Q0</accession>
<feature type="domain" description="Glycosyltransferase 2-like" evidence="1">
    <location>
        <begin position="12"/>
        <end position="160"/>
    </location>
</feature>
<keyword evidence="3" id="KW-1185">Reference proteome</keyword>
<dbReference type="SUPFAM" id="SSF53448">
    <property type="entry name" value="Nucleotide-diphospho-sugar transferases"/>
    <property type="match status" value="1"/>
</dbReference>
<reference evidence="2 3" key="1">
    <citation type="submission" date="2023-04" db="EMBL/GenBank/DDBJ databases">
        <title>Klugiella caeni sp. nov. isolated from the sludge of biochemical tank.</title>
        <authorList>
            <person name="Geng K."/>
        </authorList>
    </citation>
    <scope>NUCLEOTIDE SEQUENCE [LARGE SCALE GENOMIC DNA]</scope>
    <source>
        <strain evidence="2 3">YN-L-19</strain>
    </source>
</reference>
<proteinExistence type="predicted"/>
<protein>
    <submittedName>
        <fullName evidence="2">Glycosyltransferase family 2 protein</fullName>
        <ecNumber evidence="2">2.4.-.-</ecNumber>
    </submittedName>
</protein>
<keyword evidence="2" id="KW-0328">Glycosyltransferase</keyword>
<evidence type="ECO:0000313" key="2">
    <source>
        <dbReference type="EMBL" id="MDI2097599.1"/>
    </source>
</evidence>
<dbReference type="RefSeq" id="WP_281487387.1">
    <property type="nucleotide sequence ID" value="NZ_JASATX010000001.1"/>
</dbReference>
<evidence type="ECO:0000259" key="1">
    <source>
        <dbReference type="Pfam" id="PF00535"/>
    </source>
</evidence>
<sequence>MPRPAAAPGEITVVIPCYNYGHYLPHAVESVLSQHDVDARVIIVDDASPDGSATVAQALADRYPERVRALLHTRNLGHIATYNDGLALVDTEFVTLVSADDVIADGALGRATRLMQAHPQVGLVYGHAASFEDDGDRSHADEFSPPHRPLPETWSIWHGHEWIEWSVRRGRNFILSPEAVLRTDAMHHAGGYDPALPHSGDLHYWLRVAAHWDVGRVNGSPQAWYRVHGGNMHLTTFATMAVDLRHRLAAFNALTDPDLDLEDADELLERARRALAREALLIAARSLDAGDPAEAVAPLRQVAAEISAASAQSRRARLLGRRIARQSRGMPPATAQRALEHGRRQLDRVRWRIWETAGIS</sequence>
<dbReference type="GO" id="GO:0016757">
    <property type="term" value="F:glycosyltransferase activity"/>
    <property type="evidence" value="ECO:0007669"/>
    <property type="project" value="UniProtKB-KW"/>
</dbReference>
<dbReference type="EC" id="2.4.-.-" evidence="2"/>